<dbReference type="AlphaFoldDB" id="A0AAD2CDQ9"/>
<gene>
    <name evidence="2" type="ORF">CYCCA115_LOCUS143</name>
</gene>
<feature type="region of interest" description="Disordered" evidence="1">
    <location>
        <begin position="1"/>
        <end position="49"/>
    </location>
</feature>
<reference evidence="2" key="1">
    <citation type="submission" date="2023-08" db="EMBL/GenBank/DDBJ databases">
        <authorList>
            <person name="Audoor S."/>
            <person name="Bilcke G."/>
        </authorList>
    </citation>
    <scope>NUCLEOTIDE SEQUENCE</scope>
</reference>
<proteinExistence type="predicted"/>
<protein>
    <submittedName>
        <fullName evidence="2">Uncharacterized protein</fullName>
    </submittedName>
</protein>
<name>A0AAD2CDQ9_9STRA</name>
<dbReference type="EMBL" id="CAKOGP040000001">
    <property type="protein sequence ID" value="CAJ1894256.1"/>
    <property type="molecule type" value="Genomic_DNA"/>
</dbReference>
<feature type="compositionally biased region" description="Low complexity" evidence="1">
    <location>
        <begin position="25"/>
        <end position="45"/>
    </location>
</feature>
<organism evidence="2 3">
    <name type="scientific">Cylindrotheca closterium</name>
    <dbReference type="NCBI Taxonomy" id="2856"/>
    <lineage>
        <taxon>Eukaryota</taxon>
        <taxon>Sar</taxon>
        <taxon>Stramenopiles</taxon>
        <taxon>Ochrophyta</taxon>
        <taxon>Bacillariophyta</taxon>
        <taxon>Bacillariophyceae</taxon>
        <taxon>Bacillariophycidae</taxon>
        <taxon>Bacillariales</taxon>
        <taxon>Bacillariaceae</taxon>
        <taxon>Cylindrotheca</taxon>
    </lineage>
</organism>
<evidence type="ECO:0000313" key="3">
    <source>
        <dbReference type="Proteomes" id="UP001295423"/>
    </source>
</evidence>
<feature type="compositionally biased region" description="Polar residues" evidence="1">
    <location>
        <begin position="10"/>
        <end position="24"/>
    </location>
</feature>
<evidence type="ECO:0000256" key="1">
    <source>
        <dbReference type="SAM" id="MobiDB-lite"/>
    </source>
</evidence>
<accession>A0AAD2CDQ9</accession>
<comment type="caution">
    <text evidence="2">The sequence shown here is derived from an EMBL/GenBank/DDBJ whole genome shotgun (WGS) entry which is preliminary data.</text>
</comment>
<sequence length="312" mass="35004">MSSKSSSSSNGEWLNHSSTGKRTVSPSPSTSPAKSPSSASISSFPQRKQSAMEDLPLDWTRIKRRRMECSIDYNPRTLIKSPLVVSGNEKIHHGYAIFCLHDSTDPTWFQGYFLETALGNSSTIDDEDSSNMTMIQSRSRRPWGLLATKEEIDECMECENGGYRRITVKVFHTPSSNSSSQSTSMKGIDWTGGDMMRLSNDKVEMNTQRLLTGKDALPYLKQYFMGMLRKLQQACQEDDTVRHDIDKDKNETSKMFELLPDVAVLVGKMSIVLSQDVDTMGGRVTKSLSFYEKNKEAITETKAKTGGDLWDD</sequence>
<dbReference type="Proteomes" id="UP001295423">
    <property type="component" value="Unassembled WGS sequence"/>
</dbReference>
<keyword evidence="3" id="KW-1185">Reference proteome</keyword>
<evidence type="ECO:0000313" key="2">
    <source>
        <dbReference type="EMBL" id="CAJ1894256.1"/>
    </source>
</evidence>